<dbReference type="SMR" id="A0ABC7ZIW4"/>
<dbReference type="InterPro" id="IPR028624">
    <property type="entry name" value="Tscrpt_elong_fac_GreA/B"/>
</dbReference>
<dbReference type="SUPFAM" id="SSF54534">
    <property type="entry name" value="FKBP-like"/>
    <property type="match status" value="1"/>
</dbReference>
<dbReference type="InterPro" id="IPR022691">
    <property type="entry name" value="Tscrpt_elong_fac_GreA/B_N"/>
</dbReference>
<sequence>MELNKNYLTQEGFKQLEKELENLIQVKRPEIIRLLQEARDQGDLSENADYDAAKAQQGEIETRIAEIQDILANAKLISDHQAKTKVTKVSLGSTVEIYDYSSKSNEKYTIVGTLEANPEEHKISNESPLALAIYGRLIGDECDVVGIEVPYRVKILKISNR</sequence>
<protein>
    <recommendedName>
        <fullName evidence="2 8">Transcription elongation factor GreA</fullName>
    </recommendedName>
    <alternativeName>
        <fullName evidence="7 8">Transcript cleavage factor GreA</fullName>
    </alternativeName>
</protein>
<evidence type="ECO:0000256" key="7">
    <source>
        <dbReference type="ARBA" id="ARBA00030776"/>
    </source>
</evidence>
<dbReference type="NCBIfam" id="TIGR01462">
    <property type="entry name" value="greA"/>
    <property type="match status" value="1"/>
</dbReference>
<keyword evidence="12" id="KW-0251">Elongation factor</keyword>
<dbReference type="InterPro" id="IPR018151">
    <property type="entry name" value="TF_GreA/GreB_CS"/>
</dbReference>
<evidence type="ECO:0000256" key="2">
    <source>
        <dbReference type="ARBA" id="ARBA00013729"/>
    </source>
</evidence>
<evidence type="ECO:0000256" key="9">
    <source>
        <dbReference type="RuleBase" id="RU000556"/>
    </source>
</evidence>
<evidence type="ECO:0000256" key="8">
    <source>
        <dbReference type="HAMAP-Rule" id="MF_00105"/>
    </source>
</evidence>
<dbReference type="InterPro" id="IPR023459">
    <property type="entry name" value="Tscrpt_elong_fac_GreA/B_fam"/>
</dbReference>
<keyword evidence="4 8" id="KW-0238">DNA-binding</keyword>
<dbReference type="FunFam" id="3.10.50.30:FF:000004">
    <property type="entry name" value="Transcription elongation factor GreA"/>
    <property type="match status" value="1"/>
</dbReference>
<accession>A0ABC7ZIW4</accession>
<dbReference type="Pfam" id="PF03449">
    <property type="entry name" value="GreA_GreB_N"/>
    <property type="match status" value="1"/>
</dbReference>
<dbReference type="EMBL" id="CP003772">
    <property type="protein sequence ID" value="AFQ04107.1"/>
    <property type="molecule type" value="Genomic_DNA"/>
</dbReference>
<dbReference type="GeneID" id="99647154"/>
<dbReference type="FunFam" id="1.10.287.180:FF:000001">
    <property type="entry name" value="Transcription elongation factor GreA"/>
    <property type="match status" value="1"/>
</dbReference>
<dbReference type="Gene3D" id="3.10.50.30">
    <property type="entry name" value="Transcription elongation factor, GreA/GreB, C-terminal domain"/>
    <property type="match status" value="1"/>
</dbReference>
<keyword evidence="3 8" id="KW-0805">Transcription regulation</keyword>
<evidence type="ECO:0000256" key="5">
    <source>
        <dbReference type="ARBA" id="ARBA00023163"/>
    </source>
</evidence>
<evidence type="ECO:0000256" key="4">
    <source>
        <dbReference type="ARBA" id="ARBA00023125"/>
    </source>
</evidence>
<dbReference type="Pfam" id="PF01272">
    <property type="entry name" value="GreA_GreB"/>
    <property type="match status" value="1"/>
</dbReference>
<evidence type="ECO:0000259" key="10">
    <source>
        <dbReference type="Pfam" id="PF01272"/>
    </source>
</evidence>
<gene>
    <name evidence="8 12" type="primary">greA</name>
    <name evidence="12" type="ORF">CM1_01695</name>
</gene>
<dbReference type="GO" id="GO:0032784">
    <property type="term" value="P:regulation of DNA-templated transcription elongation"/>
    <property type="evidence" value="ECO:0007669"/>
    <property type="project" value="UniProtKB-UniRule"/>
</dbReference>
<dbReference type="InterPro" id="IPR036805">
    <property type="entry name" value="Tscrpt_elong_fac_GreA/B_N_sf"/>
</dbReference>
<evidence type="ECO:0000259" key="11">
    <source>
        <dbReference type="Pfam" id="PF03449"/>
    </source>
</evidence>
<dbReference type="SUPFAM" id="SSF46557">
    <property type="entry name" value="GreA transcript cleavage protein, N-terminal domain"/>
    <property type="match status" value="1"/>
</dbReference>
<evidence type="ECO:0000256" key="3">
    <source>
        <dbReference type="ARBA" id="ARBA00023015"/>
    </source>
</evidence>
<evidence type="ECO:0000256" key="1">
    <source>
        <dbReference type="ARBA" id="ARBA00008213"/>
    </source>
</evidence>
<keyword evidence="5 8" id="KW-0804">Transcription</keyword>
<feature type="domain" description="Transcription elongation factor GreA/GreB C-terminal" evidence="10">
    <location>
        <begin position="87"/>
        <end position="159"/>
    </location>
</feature>
<dbReference type="PIRSF" id="PIRSF006092">
    <property type="entry name" value="GreA_GreB"/>
    <property type="match status" value="1"/>
</dbReference>
<dbReference type="Proteomes" id="UP000005254">
    <property type="component" value="Chromosome"/>
</dbReference>
<dbReference type="GO" id="GO:0003677">
    <property type="term" value="F:DNA binding"/>
    <property type="evidence" value="ECO:0007669"/>
    <property type="project" value="UniProtKB-UniRule"/>
</dbReference>
<dbReference type="InterPro" id="IPR001437">
    <property type="entry name" value="Tscrpt_elong_fac_GreA/B_C"/>
</dbReference>
<dbReference type="KEGG" id="mgx:CM1_01695"/>
<evidence type="ECO:0000313" key="13">
    <source>
        <dbReference type="Proteomes" id="UP000005254"/>
    </source>
</evidence>
<proteinExistence type="inferred from homology"/>
<dbReference type="InterPro" id="IPR006359">
    <property type="entry name" value="Tscrpt_elong_fac_GreA"/>
</dbReference>
<dbReference type="NCBIfam" id="NF001263">
    <property type="entry name" value="PRK00226.1-4"/>
    <property type="match status" value="1"/>
</dbReference>
<dbReference type="Gene3D" id="1.10.287.180">
    <property type="entry name" value="Transcription elongation factor, GreA/GreB, N-terminal domain"/>
    <property type="match status" value="1"/>
</dbReference>
<dbReference type="PROSITE" id="PS00829">
    <property type="entry name" value="GREAB_1"/>
    <property type="match status" value="1"/>
</dbReference>
<feature type="domain" description="Transcription elongation factor GreA/GreB N-terminal" evidence="11">
    <location>
        <begin position="6"/>
        <end position="75"/>
    </location>
</feature>
<dbReference type="HAMAP" id="MF_00105">
    <property type="entry name" value="GreA_GreB"/>
    <property type="match status" value="1"/>
</dbReference>
<dbReference type="InterPro" id="IPR036953">
    <property type="entry name" value="GreA/GreB_C_sf"/>
</dbReference>
<dbReference type="PANTHER" id="PTHR30437">
    <property type="entry name" value="TRANSCRIPTION ELONGATION FACTOR GREA"/>
    <property type="match status" value="1"/>
</dbReference>
<dbReference type="GO" id="GO:0003746">
    <property type="term" value="F:translation elongation factor activity"/>
    <property type="evidence" value="ECO:0007669"/>
    <property type="project" value="UniProtKB-KW"/>
</dbReference>
<dbReference type="PANTHER" id="PTHR30437:SF4">
    <property type="entry name" value="TRANSCRIPTION ELONGATION FACTOR GREA"/>
    <property type="match status" value="1"/>
</dbReference>
<dbReference type="RefSeq" id="WP_009885993.1">
    <property type="nucleotide sequence ID" value="NC_018497.1"/>
</dbReference>
<dbReference type="PROSITE" id="PS00830">
    <property type="entry name" value="GREAB_2"/>
    <property type="match status" value="1"/>
</dbReference>
<name>A0ABC7ZIW4_MYCGT</name>
<evidence type="ECO:0000256" key="6">
    <source>
        <dbReference type="ARBA" id="ARBA00024916"/>
    </source>
</evidence>
<keyword evidence="12" id="KW-0648">Protein biosynthesis</keyword>
<comment type="similarity">
    <text evidence="1 8 9">Belongs to the GreA/GreB family.</text>
</comment>
<dbReference type="AlphaFoldDB" id="A0ABC7ZIW4"/>
<organism evidence="12 13">
    <name type="scientific">Mycoplasmoides genitalium M6320</name>
    <dbReference type="NCBI Taxonomy" id="662945"/>
    <lineage>
        <taxon>Bacteria</taxon>
        <taxon>Bacillati</taxon>
        <taxon>Mycoplasmatota</taxon>
        <taxon>Mycoplasmoidales</taxon>
        <taxon>Mycoplasmoidaceae</taxon>
        <taxon>Mycoplasmoides</taxon>
    </lineage>
</organism>
<reference evidence="12 13" key="1">
    <citation type="journal article" date="2012" name="J. Bacteriol.">
        <title>Draft Genome Sequences of Four Axenic Mycoplasma genitalium Strains Isolated from Denmark, Japan, and Australia.</title>
        <authorList>
            <person name="McGowin C.L."/>
            <person name="Ma L."/>
            <person name="Jensen J.S."/>
            <person name="Mancuso M.M."/>
            <person name="Hamasuna R."/>
            <person name="Adegboye D."/>
            <person name="Martin D.H."/>
        </authorList>
    </citation>
    <scope>NUCLEOTIDE SEQUENCE [LARGE SCALE GENOMIC DNA]</scope>
    <source>
        <strain evidence="12 13">M6320</strain>
    </source>
</reference>
<comment type="function">
    <text evidence="6 8 9">Necessary for efficient RNA polymerase transcription elongation past template-encoded arresting sites. The arresting sites in DNA have the property of trapping a certain fraction of elongating RNA polymerases that pass through, resulting in locked ternary complexes. Cleavage of the nascent transcript by cleavage factors such as GreA or GreB allows the resumption of elongation from the new 3'terminus. GreA releases sequences of 2 to 3 nucleotides.</text>
</comment>
<evidence type="ECO:0000313" key="12">
    <source>
        <dbReference type="EMBL" id="AFQ04107.1"/>
    </source>
</evidence>